<evidence type="ECO:0000259" key="1">
    <source>
        <dbReference type="Pfam" id="PF04986"/>
    </source>
</evidence>
<proteinExistence type="predicted"/>
<evidence type="ECO:0000313" key="2">
    <source>
        <dbReference type="EMBL" id="MFC1852692.1"/>
    </source>
</evidence>
<accession>A0ABV6Z2L2</accession>
<dbReference type="PANTHER" id="PTHR37023">
    <property type="entry name" value="TRANSPOSASE"/>
    <property type="match status" value="1"/>
</dbReference>
<sequence>IAILHTWDQKLLDHFHLHCLIPAGALSADGSTWIHTNRDYLFSVHALSVVFRGKFIDFFKQAYEQNRLHFVGKTEALTTDKAFQNLLKSLWQKDWVVYCKPPLDNPKLVLQYLSRYVHRVAITNHRIVNVSNGNVTFTYKDRQNNTVKECTIKAVEFIRRFLLHVLPKDFMRIRSYGFLANRSKKKDLTRCKELLGVKTTPSKKKSTRELIKEMIGIDITQCPQCSKGKMLNIREIQPLSETYTIDQVFTMFGQSDTS</sequence>
<keyword evidence="3" id="KW-1185">Reference proteome</keyword>
<dbReference type="Pfam" id="PF04986">
    <property type="entry name" value="Y2_Tnp"/>
    <property type="match status" value="1"/>
</dbReference>
<feature type="domain" description="Transposase IS801/IS1294" evidence="1">
    <location>
        <begin position="1"/>
        <end position="184"/>
    </location>
</feature>
<name>A0ABV6Z2L2_UNCC1</name>
<comment type="caution">
    <text evidence="2">The sequence shown here is derived from an EMBL/GenBank/DDBJ whole genome shotgun (WGS) entry which is preliminary data.</text>
</comment>
<feature type="non-terminal residue" evidence="2">
    <location>
        <position position="1"/>
    </location>
</feature>
<dbReference type="EMBL" id="JBHPBY010000350">
    <property type="protein sequence ID" value="MFC1852692.1"/>
    <property type="molecule type" value="Genomic_DNA"/>
</dbReference>
<reference evidence="2 3" key="1">
    <citation type="submission" date="2024-09" db="EMBL/GenBank/DDBJ databases">
        <title>Laminarin stimulates single cell rates of sulfate reduction while oxygen inhibits transcriptomic activity in coastal marine sediment.</title>
        <authorList>
            <person name="Lindsay M."/>
            <person name="Orcutt B."/>
            <person name="Emerson D."/>
            <person name="Stepanauskas R."/>
            <person name="D'Angelo T."/>
        </authorList>
    </citation>
    <scope>NUCLEOTIDE SEQUENCE [LARGE SCALE GENOMIC DNA]</scope>
    <source>
        <strain evidence="2">SAG AM-311-K15</strain>
    </source>
</reference>
<protein>
    <submittedName>
        <fullName evidence="2">Transposase</fullName>
    </submittedName>
</protein>
<evidence type="ECO:0000313" key="3">
    <source>
        <dbReference type="Proteomes" id="UP001594351"/>
    </source>
</evidence>
<dbReference type="Proteomes" id="UP001594351">
    <property type="component" value="Unassembled WGS sequence"/>
</dbReference>
<dbReference type="InterPro" id="IPR007069">
    <property type="entry name" value="Transposase_32"/>
</dbReference>
<gene>
    <name evidence="2" type="ORF">ACFL27_21035</name>
</gene>
<organism evidence="2 3">
    <name type="scientific">candidate division CSSED10-310 bacterium</name>
    <dbReference type="NCBI Taxonomy" id="2855610"/>
    <lineage>
        <taxon>Bacteria</taxon>
        <taxon>Bacteria division CSSED10-310</taxon>
    </lineage>
</organism>
<dbReference type="PANTHER" id="PTHR37023:SF1">
    <property type="entry name" value="ISSOD25 TRANSPOSASE TNPA_ISSOD25"/>
    <property type="match status" value="1"/>
</dbReference>